<comment type="caution">
    <text evidence="1">The sequence shown here is derived from an EMBL/GenBank/DDBJ whole genome shotgun (WGS) entry which is preliminary data.</text>
</comment>
<proteinExistence type="predicted"/>
<keyword evidence="2" id="KW-1185">Reference proteome</keyword>
<dbReference type="Proteomes" id="UP001162164">
    <property type="component" value="Unassembled WGS sequence"/>
</dbReference>
<gene>
    <name evidence="1" type="ORF">NQ317_008617</name>
</gene>
<protein>
    <submittedName>
        <fullName evidence="1">Uncharacterized protein</fullName>
    </submittedName>
</protein>
<evidence type="ECO:0000313" key="2">
    <source>
        <dbReference type="Proteomes" id="UP001162164"/>
    </source>
</evidence>
<dbReference type="EMBL" id="JAPWTJ010001783">
    <property type="protein sequence ID" value="KAJ8969537.1"/>
    <property type="molecule type" value="Genomic_DNA"/>
</dbReference>
<organism evidence="1 2">
    <name type="scientific">Molorchus minor</name>
    <dbReference type="NCBI Taxonomy" id="1323400"/>
    <lineage>
        <taxon>Eukaryota</taxon>
        <taxon>Metazoa</taxon>
        <taxon>Ecdysozoa</taxon>
        <taxon>Arthropoda</taxon>
        <taxon>Hexapoda</taxon>
        <taxon>Insecta</taxon>
        <taxon>Pterygota</taxon>
        <taxon>Neoptera</taxon>
        <taxon>Endopterygota</taxon>
        <taxon>Coleoptera</taxon>
        <taxon>Polyphaga</taxon>
        <taxon>Cucujiformia</taxon>
        <taxon>Chrysomeloidea</taxon>
        <taxon>Cerambycidae</taxon>
        <taxon>Lamiinae</taxon>
        <taxon>Monochamini</taxon>
        <taxon>Molorchus</taxon>
    </lineage>
</organism>
<name>A0ABQ9J0L1_9CUCU</name>
<evidence type="ECO:0000313" key="1">
    <source>
        <dbReference type="EMBL" id="KAJ8969537.1"/>
    </source>
</evidence>
<reference evidence="1" key="1">
    <citation type="journal article" date="2023" name="Insect Mol. Biol.">
        <title>Genome sequencing provides insights into the evolution of gene families encoding plant cell wall-degrading enzymes in longhorned beetles.</title>
        <authorList>
            <person name="Shin N.R."/>
            <person name="Okamura Y."/>
            <person name="Kirsch R."/>
            <person name="Pauchet Y."/>
        </authorList>
    </citation>
    <scope>NUCLEOTIDE SEQUENCE</scope>
    <source>
        <strain evidence="1">MMC_N1</strain>
    </source>
</reference>
<accession>A0ABQ9J0L1</accession>
<sequence>MMLTWISQEQDISVTWLSLLTLTIPQYLALKERLITTQNDNPEEVSRLLLNELEARPADINLRVRLLKHFLQYNMIKDAYKHASAIEEKNLSVFHKNLTWYETFAEILVRYQRDLNFTSQLTWEFWFLSVSVLERLVALCLDEHIDNIKSSSEYVAAVFNLDQMLSKASQNIDGCPDRQLVAMFISHYQAQLLFHMATLVFKQAKKDLIPFKEASNITVPLLLAAYHATPPDLQSMWFINAPENRRHLVQHWHKEACYRSSQTGHVLLAAGRDRKSVILEKAAQYSTGMWREHLFKKMFVKRDQQLKMSTSFFVSYQQPLEPVLKLPETSDIKKYDEVAQLVYPDSLHHYIWIFFNSNLAEVDIKAFEGLHYSIKNLNNCAAEALNVLDILTFLYCATLCAKSKQEDTRNLIYYNQDRPSVLPASITDSLGTLNQSKFLAAAYKMYNNEPGANVGEIRLLLIKGIEVVRCVGHHGLDVKLLVTLASTFEDRAKYLTKQTEIDFNAARAELYWKIALPLLEKIKNNQVITYSSNRMFEYKSKEITISEATTFIEKGKLFSGIQLMNKKRI</sequence>